<name>A0ABX3FET7_9VIBR</name>
<gene>
    <name evidence="2" type="ORF">BIY21_13945</name>
</gene>
<accession>A0ABX3FET7</accession>
<feature type="signal peptide" evidence="1">
    <location>
        <begin position="1"/>
        <end position="18"/>
    </location>
</feature>
<dbReference type="InterPro" id="IPR009971">
    <property type="entry name" value="DUF1496"/>
</dbReference>
<evidence type="ECO:0000256" key="1">
    <source>
        <dbReference type="SAM" id="SignalP"/>
    </source>
</evidence>
<organism evidence="2 3">
    <name type="scientific">Vibrio ponticus</name>
    <dbReference type="NCBI Taxonomy" id="265668"/>
    <lineage>
        <taxon>Bacteria</taxon>
        <taxon>Pseudomonadati</taxon>
        <taxon>Pseudomonadota</taxon>
        <taxon>Gammaproteobacteria</taxon>
        <taxon>Vibrionales</taxon>
        <taxon>Vibrionaceae</taxon>
        <taxon>Vibrio</taxon>
    </lineage>
</organism>
<feature type="chain" id="PRO_5046090261" description="DUF1496 domain-containing protein" evidence="1">
    <location>
        <begin position="19"/>
        <end position="98"/>
    </location>
</feature>
<evidence type="ECO:0000313" key="2">
    <source>
        <dbReference type="EMBL" id="OLQ90074.1"/>
    </source>
</evidence>
<proteinExistence type="predicted"/>
<reference evidence="2 3" key="1">
    <citation type="submission" date="2016-09" db="EMBL/GenBank/DDBJ databases">
        <title>Genomic Taxonomy of the Vibrionaceae.</title>
        <authorList>
            <person name="Gonzalez-Castillo A."/>
            <person name="Gomez-Gil B."/>
            <person name="Enciso-Ibarra K."/>
        </authorList>
    </citation>
    <scope>NUCLEOTIDE SEQUENCE [LARGE SCALE GENOMIC DNA]</scope>
    <source>
        <strain evidence="2 3">CAIM 1731</strain>
    </source>
</reference>
<evidence type="ECO:0008006" key="4">
    <source>
        <dbReference type="Google" id="ProtNLM"/>
    </source>
</evidence>
<keyword evidence="3" id="KW-1185">Reference proteome</keyword>
<keyword evidence="1" id="KW-0732">Signal</keyword>
<comment type="caution">
    <text evidence="2">The sequence shown here is derived from an EMBL/GenBank/DDBJ whole genome shotgun (WGS) entry which is preliminary data.</text>
</comment>
<dbReference type="Pfam" id="PF07383">
    <property type="entry name" value="DUF1496"/>
    <property type="match status" value="1"/>
</dbReference>
<evidence type="ECO:0000313" key="3">
    <source>
        <dbReference type="Proteomes" id="UP000186206"/>
    </source>
</evidence>
<dbReference type="EMBL" id="MJMI01000099">
    <property type="protein sequence ID" value="OLQ90074.1"/>
    <property type="molecule type" value="Genomic_DNA"/>
</dbReference>
<protein>
    <recommendedName>
        <fullName evidence="4">DUF1496 domain-containing protein</fullName>
    </recommendedName>
</protein>
<sequence length="98" mass="10868">MRVSGFFLVCLLPISASAAEKSYSTPNHRAAVVVNSEQANHRICYYQDHAYSEGALLEVGGYLMRCENANQYETNGKLKWVTFAKSQQSSGKNQSSTK</sequence>
<dbReference type="Proteomes" id="UP000186206">
    <property type="component" value="Unassembled WGS sequence"/>
</dbReference>